<feature type="non-terminal residue" evidence="1">
    <location>
        <position position="1"/>
    </location>
</feature>
<dbReference type="SUPFAM" id="SSF51445">
    <property type="entry name" value="(Trans)glycosidases"/>
    <property type="match status" value="1"/>
</dbReference>
<reference evidence="1" key="1">
    <citation type="submission" date="2021-02" db="EMBL/GenBank/DDBJ databases">
        <authorList>
            <person name="Nowell W R."/>
        </authorList>
    </citation>
    <scope>NUCLEOTIDE SEQUENCE</scope>
</reference>
<sequence>MSTQPFEDAINPWYFMYQPVSYKLDGRMGTREELRELINTC</sequence>
<evidence type="ECO:0000313" key="1">
    <source>
        <dbReference type="EMBL" id="CAF4544514.1"/>
    </source>
</evidence>
<name>A0A8S2Y7N6_9BILA</name>
<dbReference type="AlphaFoldDB" id="A0A8S2Y7N6"/>
<proteinExistence type="predicted"/>
<dbReference type="Gene3D" id="3.20.20.80">
    <property type="entry name" value="Glycosidases"/>
    <property type="match status" value="1"/>
</dbReference>
<dbReference type="Proteomes" id="UP000681720">
    <property type="component" value="Unassembled WGS sequence"/>
</dbReference>
<gene>
    <name evidence="1" type="ORF">GIL414_LOCUS36572</name>
</gene>
<organism evidence="1 2">
    <name type="scientific">Rotaria magnacalcarata</name>
    <dbReference type="NCBI Taxonomy" id="392030"/>
    <lineage>
        <taxon>Eukaryota</taxon>
        <taxon>Metazoa</taxon>
        <taxon>Spiralia</taxon>
        <taxon>Gnathifera</taxon>
        <taxon>Rotifera</taxon>
        <taxon>Eurotatoria</taxon>
        <taxon>Bdelloidea</taxon>
        <taxon>Philodinida</taxon>
        <taxon>Philodinidae</taxon>
        <taxon>Rotaria</taxon>
    </lineage>
</organism>
<protein>
    <submittedName>
        <fullName evidence="1">Uncharacterized protein</fullName>
    </submittedName>
</protein>
<dbReference type="EMBL" id="CAJOBJ010091364">
    <property type="protein sequence ID" value="CAF4544514.1"/>
    <property type="molecule type" value="Genomic_DNA"/>
</dbReference>
<comment type="caution">
    <text evidence="1">The sequence shown here is derived from an EMBL/GenBank/DDBJ whole genome shotgun (WGS) entry which is preliminary data.</text>
</comment>
<accession>A0A8S2Y7N6</accession>
<dbReference type="InterPro" id="IPR017853">
    <property type="entry name" value="GH"/>
</dbReference>
<evidence type="ECO:0000313" key="2">
    <source>
        <dbReference type="Proteomes" id="UP000681720"/>
    </source>
</evidence>